<dbReference type="EMBL" id="JYDU01000058">
    <property type="protein sequence ID" value="KRX95279.1"/>
    <property type="molecule type" value="Genomic_DNA"/>
</dbReference>
<name>A0A0V0Y4V6_TRIPS</name>
<reference evidence="1 2" key="1">
    <citation type="submission" date="2015-01" db="EMBL/GenBank/DDBJ databases">
        <title>Evolution of Trichinella species and genotypes.</title>
        <authorList>
            <person name="Korhonen P.K."/>
            <person name="Edoardo P."/>
            <person name="Giuseppe L.R."/>
            <person name="Gasser R.B."/>
        </authorList>
    </citation>
    <scope>NUCLEOTIDE SEQUENCE [LARGE SCALE GENOMIC DNA]</scope>
    <source>
        <strain evidence="1">ISS141</strain>
    </source>
</reference>
<evidence type="ECO:0000313" key="2">
    <source>
        <dbReference type="Proteomes" id="UP000054815"/>
    </source>
</evidence>
<comment type="caution">
    <text evidence="1">The sequence shown here is derived from an EMBL/GenBank/DDBJ whole genome shotgun (WGS) entry which is preliminary data.</text>
</comment>
<dbReference type="Proteomes" id="UP000054815">
    <property type="component" value="Unassembled WGS sequence"/>
</dbReference>
<organism evidence="1 2">
    <name type="scientific">Trichinella pseudospiralis</name>
    <name type="common">Parasitic roundworm</name>
    <dbReference type="NCBI Taxonomy" id="6337"/>
    <lineage>
        <taxon>Eukaryota</taxon>
        <taxon>Metazoa</taxon>
        <taxon>Ecdysozoa</taxon>
        <taxon>Nematoda</taxon>
        <taxon>Enoplea</taxon>
        <taxon>Dorylaimia</taxon>
        <taxon>Trichinellida</taxon>
        <taxon>Trichinellidae</taxon>
        <taxon>Trichinella</taxon>
    </lineage>
</organism>
<sequence>MTLLYLRKYFEEMNCLGQMRFVTAEEENYMGISRYHVYLNVFL</sequence>
<gene>
    <name evidence="1" type="ORF">T4E_5325</name>
</gene>
<accession>A0A0V0Y4V6</accession>
<dbReference type="AlphaFoldDB" id="A0A0V0Y4V6"/>
<protein>
    <submittedName>
        <fullName evidence="1">Uncharacterized protein</fullName>
    </submittedName>
</protein>
<evidence type="ECO:0000313" key="1">
    <source>
        <dbReference type="EMBL" id="KRX95279.1"/>
    </source>
</evidence>
<proteinExistence type="predicted"/>